<dbReference type="OrthoDB" id="1882251at2759"/>
<dbReference type="Proteomes" id="UP000436088">
    <property type="component" value="Unassembled WGS sequence"/>
</dbReference>
<dbReference type="PANTHER" id="PTHR33527:SF28">
    <property type="entry name" value="GB|AAD43168.1"/>
    <property type="match status" value="1"/>
</dbReference>
<dbReference type="PANTHER" id="PTHR33527">
    <property type="entry name" value="OS07G0274300 PROTEIN"/>
    <property type="match status" value="1"/>
</dbReference>
<name>A0A6A2YZ59_HIBSY</name>
<keyword evidence="2" id="KW-1185">Reference proteome</keyword>
<accession>A0A6A2YZ59</accession>
<protein>
    <submittedName>
        <fullName evidence="1">Uncharacterized protein</fullName>
    </submittedName>
</protein>
<sequence>MASSSSSSSTSHTISPEELKLFHTIDRAIFCRLVLNLQREPFESMHVMALLLWLERSVACGENLVYTIQTWPDTFVDALAIESVQCLNCINSDEFPFGHFENDYCIVPLIRMLTNDDISLRFFHENRVEIVHGVVNLVHDVCYRAFDDIMKQALYGATIMPILPSLRPNFHGFDPEDVSSFRAQKKCMDNEMEDLWNRIHSVRISSSEEKKKGDDNNKEEVEADDRTIFLTFSKGYSVSEDEVRNFFTRRFGEVFEGIEMQEVEKGEQPLYAKLVLETGTTLEMILNGKPKAKFSINGKHVWARKFVRKTHKSPPKRHITSV</sequence>
<dbReference type="AlphaFoldDB" id="A0A6A2YZ59"/>
<dbReference type="EMBL" id="VEPZ02001236">
    <property type="protein sequence ID" value="KAE8684901.1"/>
    <property type="molecule type" value="Genomic_DNA"/>
</dbReference>
<comment type="caution">
    <text evidence="1">The sequence shown here is derived from an EMBL/GenBank/DDBJ whole genome shotgun (WGS) entry which is preliminary data.</text>
</comment>
<evidence type="ECO:0000313" key="1">
    <source>
        <dbReference type="EMBL" id="KAE8684901.1"/>
    </source>
</evidence>
<organism evidence="1 2">
    <name type="scientific">Hibiscus syriacus</name>
    <name type="common">Rose of Sharon</name>
    <dbReference type="NCBI Taxonomy" id="106335"/>
    <lineage>
        <taxon>Eukaryota</taxon>
        <taxon>Viridiplantae</taxon>
        <taxon>Streptophyta</taxon>
        <taxon>Embryophyta</taxon>
        <taxon>Tracheophyta</taxon>
        <taxon>Spermatophyta</taxon>
        <taxon>Magnoliopsida</taxon>
        <taxon>eudicotyledons</taxon>
        <taxon>Gunneridae</taxon>
        <taxon>Pentapetalae</taxon>
        <taxon>rosids</taxon>
        <taxon>malvids</taxon>
        <taxon>Malvales</taxon>
        <taxon>Malvaceae</taxon>
        <taxon>Malvoideae</taxon>
        <taxon>Hibiscus</taxon>
    </lineage>
</organism>
<proteinExistence type="predicted"/>
<reference evidence="1" key="1">
    <citation type="submission" date="2019-09" db="EMBL/GenBank/DDBJ databases">
        <title>Draft genome information of white flower Hibiscus syriacus.</title>
        <authorList>
            <person name="Kim Y.-M."/>
        </authorList>
    </citation>
    <scope>NUCLEOTIDE SEQUENCE [LARGE SCALE GENOMIC DNA]</scope>
    <source>
        <strain evidence="1">YM2019G1</strain>
    </source>
</reference>
<gene>
    <name evidence="1" type="ORF">F3Y22_tig00111105pilonHSYRG00673</name>
</gene>
<evidence type="ECO:0000313" key="2">
    <source>
        <dbReference type="Proteomes" id="UP000436088"/>
    </source>
</evidence>